<dbReference type="EMBL" id="JACCHS010000067">
    <property type="protein sequence ID" value="NYT46993.1"/>
    <property type="molecule type" value="Genomic_DNA"/>
</dbReference>
<sequence length="284" mass="31480">MFSFYCKSFFYNWRTASSLLFATILTSGCATPDLSTASSAADVLVPVTAAPTDSYHQGKFVWHDLLTPDIAASRNFYSGLFNWTFEQHGRYTVVLNNDLPIGGMLEVKPEAGKGAEALWLAYMSVPDVEKASAYLEDQGGEVIKGPLDMQQRGRGALVSDPLGAQFLLLHALGGDPADSKPAVGSWLWNELWSNQPQDSFIFYQNLGRYDSMFGQKNYQILQNEGKWRAGIRHVAKAEFKARWVASVRVVDPALLLDKVESLGGKVWVRPGESFKDRGGYCAYI</sequence>
<evidence type="ECO:0000259" key="2">
    <source>
        <dbReference type="PROSITE" id="PS51819"/>
    </source>
</evidence>
<dbReference type="PROSITE" id="PS51257">
    <property type="entry name" value="PROKAR_LIPOPROTEIN"/>
    <property type="match status" value="1"/>
</dbReference>
<accession>A0A7Z0MNT5</accession>
<dbReference type="PROSITE" id="PS51819">
    <property type="entry name" value="VOC"/>
    <property type="match status" value="1"/>
</dbReference>
<protein>
    <submittedName>
        <fullName evidence="3">VOC family protein</fullName>
    </submittedName>
</protein>
<gene>
    <name evidence="3" type="ORF">H0A75_04615</name>
</gene>
<dbReference type="Pfam" id="PF00903">
    <property type="entry name" value="Glyoxalase"/>
    <property type="match status" value="1"/>
</dbReference>
<dbReference type="Gene3D" id="3.10.180.10">
    <property type="entry name" value="2,3-Dihydroxybiphenyl 1,2-Dioxygenase, domain 1"/>
    <property type="match status" value="2"/>
</dbReference>
<dbReference type="SUPFAM" id="SSF54593">
    <property type="entry name" value="Glyoxalase/Bleomycin resistance protein/Dihydroxybiphenyl dioxygenase"/>
    <property type="match status" value="1"/>
</dbReference>
<dbReference type="PANTHER" id="PTHR33993">
    <property type="entry name" value="GLYOXALASE-RELATED"/>
    <property type="match status" value="1"/>
</dbReference>
<dbReference type="AlphaFoldDB" id="A0A7Z0MNT5"/>
<dbReference type="PANTHER" id="PTHR33993:SF14">
    <property type="entry name" value="GB|AAF24581.1"/>
    <property type="match status" value="1"/>
</dbReference>
<evidence type="ECO:0000313" key="3">
    <source>
        <dbReference type="EMBL" id="NYT46993.1"/>
    </source>
</evidence>
<organism evidence="3 4">
    <name type="scientific">Candidatus Methanofishera endochildressiae</name>
    <dbReference type="NCBI Taxonomy" id="2738884"/>
    <lineage>
        <taxon>Bacteria</taxon>
        <taxon>Pseudomonadati</taxon>
        <taxon>Pseudomonadota</taxon>
        <taxon>Gammaproteobacteria</taxon>
        <taxon>Candidatus Methanofishera</taxon>
    </lineage>
</organism>
<dbReference type="InterPro" id="IPR052164">
    <property type="entry name" value="Anthracycline_SecMetBiosynth"/>
</dbReference>
<dbReference type="InterPro" id="IPR029068">
    <property type="entry name" value="Glyas_Bleomycin-R_OHBP_Dase"/>
</dbReference>
<comment type="caution">
    <text evidence="3">The sequence shown here is derived from an EMBL/GenBank/DDBJ whole genome shotgun (WGS) entry which is preliminary data.</text>
</comment>
<reference evidence="3 4" key="1">
    <citation type="submission" date="2020-05" db="EMBL/GenBank/DDBJ databases">
        <title>Horizontal transmission and recombination maintain forever young bacterial symbiont genomes.</title>
        <authorList>
            <person name="Russell S.L."/>
            <person name="Pepper-Tunick E."/>
            <person name="Svedberg J."/>
            <person name="Byrne A."/>
            <person name="Ruelas Castillo J."/>
            <person name="Vollmers C."/>
            <person name="Beinart R.A."/>
            <person name="Corbett-Detig R."/>
        </authorList>
    </citation>
    <scope>NUCLEOTIDE SEQUENCE [LARGE SCALE GENOMIC DNA]</scope>
    <source>
        <strain evidence="3">4727-3</strain>
    </source>
</reference>
<evidence type="ECO:0000256" key="1">
    <source>
        <dbReference type="SAM" id="SignalP"/>
    </source>
</evidence>
<keyword evidence="1" id="KW-0732">Signal</keyword>
<feature type="chain" id="PRO_5030530507" evidence="1">
    <location>
        <begin position="23"/>
        <end position="284"/>
    </location>
</feature>
<dbReference type="InterPro" id="IPR037523">
    <property type="entry name" value="VOC_core"/>
</dbReference>
<dbReference type="InterPro" id="IPR004360">
    <property type="entry name" value="Glyas_Fos-R_dOase_dom"/>
</dbReference>
<name>A0A7Z0MNT5_9GAMM</name>
<dbReference type="Proteomes" id="UP000537890">
    <property type="component" value="Unassembled WGS sequence"/>
</dbReference>
<dbReference type="CDD" id="cd07247">
    <property type="entry name" value="SgaA_N_like"/>
    <property type="match status" value="1"/>
</dbReference>
<proteinExistence type="predicted"/>
<feature type="domain" description="VOC" evidence="2">
    <location>
        <begin position="59"/>
        <end position="171"/>
    </location>
</feature>
<feature type="signal peptide" evidence="1">
    <location>
        <begin position="1"/>
        <end position="22"/>
    </location>
</feature>
<evidence type="ECO:0000313" key="4">
    <source>
        <dbReference type="Proteomes" id="UP000537890"/>
    </source>
</evidence>